<dbReference type="InterPro" id="IPR022383">
    <property type="entry name" value="Lactate/malate_DH_C"/>
</dbReference>
<dbReference type="InterPro" id="IPR015955">
    <property type="entry name" value="Lactate_DH/Glyco_Ohase_4_C"/>
</dbReference>
<reference evidence="8 9" key="1">
    <citation type="submission" date="2020-10" db="EMBL/GenBank/DDBJ databases">
        <title>The Coptis chinensis genome and diversification of protoberbering-type alkaloids.</title>
        <authorList>
            <person name="Wang B."/>
            <person name="Shu S."/>
            <person name="Song C."/>
            <person name="Liu Y."/>
        </authorList>
    </citation>
    <scope>NUCLEOTIDE SEQUENCE [LARGE SCALE GENOMIC DNA]</scope>
    <source>
        <strain evidence="8">HL-2020</strain>
        <tissue evidence="8">Leaf</tissue>
    </source>
</reference>
<dbReference type="Gene3D" id="3.40.50.720">
    <property type="entry name" value="NAD(P)-binding Rossmann-like Domain"/>
    <property type="match status" value="1"/>
</dbReference>
<dbReference type="OrthoDB" id="1935377at2759"/>
<dbReference type="InterPro" id="IPR036291">
    <property type="entry name" value="NAD(P)-bd_dom_sf"/>
</dbReference>
<dbReference type="PANTHER" id="PTHR11540:SF16">
    <property type="entry name" value="MALATE DEHYDROGENASE, MITOCHONDRIAL"/>
    <property type="match status" value="1"/>
</dbReference>
<dbReference type="Proteomes" id="UP000631114">
    <property type="component" value="Unassembled WGS sequence"/>
</dbReference>
<dbReference type="PANTHER" id="PTHR11540">
    <property type="entry name" value="MALATE AND LACTATE DEHYDROGENASE"/>
    <property type="match status" value="1"/>
</dbReference>
<dbReference type="InterPro" id="IPR001236">
    <property type="entry name" value="Lactate/malate_DH_N"/>
</dbReference>
<dbReference type="Pfam" id="PF02866">
    <property type="entry name" value="Ldh_1_C"/>
    <property type="match status" value="2"/>
</dbReference>
<feature type="domain" description="Lactate/malate dehydrogenase C-terminal" evidence="7">
    <location>
        <begin position="156"/>
        <end position="194"/>
    </location>
</feature>
<evidence type="ECO:0000256" key="4">
    <source>
        <dbReference type="ARBA" id="ARBA00023027"/>
    </source>
</evidence>
<evidence type="ECO:0000256" key="2">
    <source>
        <dbReference type="ARBA" id="ARBA00022532"/>
    </source>
</evidence>
<dbReference type="AlphaFoldDB" id="A0A835LTI8"/>
<feature type="domain" description="Lactate/malate dehydrogenase C-terminal" evidence="7">
    <location>
        <begin position="195"/>
        <end position="262"/>
    </location>
</feature>
<keyword evidence="4" id="KW-0520">NAD</keyword>
<evidence type="ECO:0000256" key="3">
    <source>
        <dbReference type="ARBA" id="ARBA00023002"/>
    </source>
</evidence>
<accession>A0A835LTI8</accession>
<evidence type="ECO:0000256" key="5">
    <source>
        <dbReference type="RuleBase" id="RU003369"/>
    </source>
</evidence>
<dbReference type="GO" id="GO:0005739">
    <property type="term" value="C:mitochondrion"/>
    <property type="evidence" value="ECO:0007669"/>
    <property type="project" value="TreeGrafter"/>
</dbReference>
<evidence type="ECO:0000313" key="9">
    <source>
        <dbReference type="Proteomes" id="UP000631114"/>
    </source>
</evidence>
<name>A0A835LTI8_9MAGN</name>
<protein>
    <recommendedName>
        <fullName evidence="1">malate dehydrogenase</fullName>
        <ecNumber evidence="1">1.1.1.37</ecNumber>
    </recommendedName>
</protein>
<feature type="domain" description="Lactate/malate dehydrogenase N-terminal" evidence="6">
    <location>
        <begin position="104"/>
        <end position="154"/>
    </location>
</feature>
<gene>
    <name evidence="8" type="ORF">IFM89_031704</name>
</gene>
<dbReference type="SUPFAM" id="SSF51735">
    <property type="entry name" value="NAD(P)-binding Rossmann-fold domains"/>
    <property type="match status" value="1"/>
</dbReference>
<sequence length="279" mass="30543">MSRLAYLMESYESKDRQTSPVLVYFELQKGNSLKSFSGLKAESSVRCESETSFFGKESSATLQASFAPSAEKQAQNFENRLQPQASTFKVAILGAAGGIGQPLANIVKILVEAVLDNCPDVFIHIISNPVNSTIPIAAEILKQKGVYNPKKLFGVTTPDVVRANTFVAHKKNLRLIDVDVPVVGGHAGITILPLLTLQVYECSFVQSDLTELPFFAYKIKLSKNGVEVVISLDVQGLTEYETNALEAFKLELQSSIEKGVAFARKSKRPGKDRKSQIIN</sequence>
<dbReference type="EC" id="1.1.1.37" evidence="1"/>
<keyword evidence="2" id="KW-0816">Tricarboxylic acid cycle</keyword>
<organism evidence="8 9">
    <name type="scientific">Coptis chinensis</name>
    <dbReference type="NCBI Taxonomy" id="261450"/>
    <lineage>
        <taxon>Eukaryota</taxon>
        <taxon>Viridiplantae</taxon>
        <taxon>Streptophyta</taxon>
        <taxon>Embryophyta</taxon>
        <taxon>Tracheophyta</taxon>
        <taxon>Spermatophyta</taxon>
        <taxon>Magnoliopsida</taxon>
        <taxon>Ranunculales</taxon>
        <taxon>Ranunculaceae</taxon>
        <taxon>Coptidoideae</taxon>
        <taxon>Coptis</taxon>
    </lineage>
</organism>
<dbReference type="Pfam" id="PF00056">
    <property type="entry name" value="Ldh_1_N"/>
    <property type="match status" value="1"/>
</dbReference>
<keyword evidence="3 5" id="KW-0560">Oxidoreductase</keyword>
<keyword evidence="9" id="KW-1185">Reference proteome</keyword>
<evidence type="ECO:0000259" key="6">
    <source>
        <dbReference type="Pfam" id="PF00056"/>
    </source>
</evidence>
<evidence type="ECO:0000313" key="8">
    <source>
        <dbReference type="EMBL" id="KAF9602844.1"/>
    </source>
</evidence>
<dbReference type="SUPFAM" id="SSF56327">
    <property type="entry name" value="LDH C-terminal domain-like"/>
    <property type="match status" value="1"/>
</dbReference>
<comment type="caution">
    <text evidence="8">The sequence shown here is derived from an EMBL/GenBank/DDBJ whole genome shotgun (WGS) entry which is preliminary data.</text>
</comment>
<proteinExistence type="inferred from homology"/>
<evidence type="ECO:0000256" key="1">
    <source>
        <dbReference type="ARBA" id="ARBA00012995"/>
    </source>
</evidence>
<dbReference type="Gene3D" id="3.90.110.10">
    <property type="entry name" value="Lactate dehydrogenase/glycoside hydrolase, family 4, C-terminal"/>
    <property type="match status" value="2"/>
</dbReference>
<dbReference type="EMBL" id="JADFTS010000006">
    <property type="protein sequence ID" value="KAF9602844.1"/>
    <property type="molecule type" value="Genomic_DNA"/>
</dbReference>
<evidence type="ECO:0000259" key="7">
    <source>
        <dbReference type="Pfam" id="PF02866"/>
    </source>
</evidence>
<dbReference type="GO" id="GO:0006099">
    <property type="term" value="P:tricarboxylic acid cycle"/>
    <property type="evidence" value="ECO:0007669"/>
    <property type="project" value="UniProtKB-KW"/>
</dbReference>
<dbReference type="GO" id="GO:0030060">
    <property type="term" value="F:L-malate dehydrogenase (NAD+) activity"/>
    <property type="evidence" value="ECO:0007669"/>
    <property type="project" value="UniProtKB-EC"/>
</dbReference>
<comment type="similarity">
    <text evidence="5">Belongs to the LDH/MDH superfamily.</text>
</comment>